<reference evidence="3 4" key="1">
    <citation type="submission" date="2023-12" db="EMBL/GenBank/DDBJ databases">
        <title>Description of an unclassified Opitutus bacterium of Verrucomicrobiota.</title>
        <authorList>
            <person name="Zhang D.-F."/>
        </authorList>
    </citation>
    <scope>NUCLEOTIDE SEQUENCE [LARGE SCALE GENOMIC DNA]</scope>
    <source>
        <strain evidence="3 4">WL0086</strain>
    </source>
</reference>
<accession>A0ABZ1C3W6</accession>
<evidence type="ECO:0000256" key="2">
    <source>
        <dbReference type="ARBA" id="ARBA00023235"/>
    </source>
</evidence>
<dbReference type="InterPro" id="IPR008928">
    <property type="entry name" value="6-hairpin_glycosidase_sf"/>
</dbReference>
<dbReference type="SUPFAM" id="SSF48208">
    <property type="entry name" value="Six-hairpin glycosidases"/>
    <property type="match status" value="1"/>
</dbReference>
<dbReference type="PANTHER" id="PTHR15108">
    <property type="entry name" value="N-ACYLGLUCOSAMINE-2-EPIMERASE"/>
    <property type="match status" value="1"/>
</dbReference>
<sequence length="402" mass="46546">MCYSVDEMRVLREDYRRTLLDEIAPFWVRHGWDREHGGIHTALNEDGSLIDSDKSVWFQGRAAWTYSTLGQAYGAEGDWTRLAGSCLSFLREHCRADDGKLYFTMTREGRPLRMRRRYAFSESFACVGSAAYAQLTGDERAALEAMAYFERYLEVMRTGGGVEPKVEVATRPMKGLAPQMILLAMAQELRADLGDVTVGGATCTQWIDRVIDEVETAFLKPDLQALMEVVGENNEVLDHFDGRMLVPGHAIECAWFILHEVRVRGGDARLLKLGLTILDWMWERGWDREFGGMLYFTDLKGLPVQEYWAEMKFWWPHNETEIATLLAWHLTGDESYARKHQQVREWSRKVFVDTKGGGDWFGYAHRDGRISTRLKGNMWKGPFHIPRMYWYCEQLLAERLRR</sequence>
<dbReference type="Gene3D" id="1.50.10.10">
    <property type="match status" value="1"/>
</dbReference>
<dbReference type="Pfam" id="PF07221">
    <property type="entry name" value="GlcNAc_2-epim"/>
    <property type="match status" value="1"/>
</dbReference>
<keyword evidence="2" id="KW-0413">Isomerase</keyword>
<evidence type="ECO:0000313" key="4">
    <source>
        <dbReference type="Proteomes" id="UP000738431"/>
    </source>
</evidence>
<evidence type="ECO:0000256" key="1">
    <source>
        <dbReference type="ARBA" id="ARBA00008558"/>
    </source>
</evidence>
<proteinExistence type="inferred from homology"/>
<name>A0ABZ1C3W6_9BACT</name>
<gene>
    <name evidence="3" type="ORF">K1X11_014695</name>
</gene>
<dbReference type="Proteomes" id="UP000738431">
    <property type="component" value="Chromosome"/>
</dbReference>
<evidence type="ECO:0000313" key="3">
    <source>
        <dbReference type="EMBL" id="WRQ86060.1"/>
    </source>
</evidence>
<dbReference type="InterPro" id="IPR010819">
    <property type="entry name" value="AGE/CE"/>
</dbReference>
<dbReference type="EMBL" id="CP139781">
    <property type="protein sequence ID" value="WRQ86060.1"/>
    <property type="molecule type" value="Genomic_DNA"/>
</dbReference>
<organism evidence="3 4">
    <name type="scientific">Actomonas aquatica</name>
    <dbReference type="NCBI Taxonomy" id="2866162"/>
    <lineage>
        <taxon>Bacteria</taxon>
        <taxon>Pseudomonadati</taxon>
        <taxon>Verrucomicrobiota</taxon>
        <taxon>Opitutia</taxon>
        <taxon>Opitutales</taxon>
        <taxon>Opitutaceae</taxon>
        <taxon>Actomonas</taxon>
    </lineage>
</organism>
<dbReference type="InterPro" id="IPR012341">
    <property type="entry name" value="6hp_glycosidase-like_sf"/>
</dbReference>
<keyword evidence="4" id="KW-1185">Reference proteome</keyword>
<dbReference type="RefSeq" id="WP_221031572.1">
    <property type="nucleotide sequence ID" value="NZ_CP139781.1"/>
</dbReference>
<comment type="similarity">
    <text evidence="1">Belongs to the N-acylglucosamine 2-epimerase family.</text>
</comment>
<protein>
    <submittedName>
        <fullName evidence="3">AGE family epimerase/isomerase</fullName>
    </submittedName>
</protein>